<evidence type="ECO:0000259" key="4">
    <source>
        <dbReference type="PROSITE" id="PS50943"/>
    </source>
</evidence>
<keyword evidence="3" id="KW-0804">Transcription</keyword>
<dbReference type="InterPro" id="IPR036286">
    <property type="entry name" value="LexA/Signal_pep-like_sf"/>
</dbReference>
<protein>
    <recommendedName>
        <fullName evidence="4">HTH cro/C1-type domain-containing protein</fullName>
    </recommendedName>
</protein>
<dbReference type="PANTHER" id="PTHR40661:SF3">
    <property type="entry name" value="FELS-1 PROPHAGE TRANSCRIPTIONAL REGULATOR"/>
    <property type="match status" value="1"/>
</dbReference>
<proteinExistence type="predicted"/>
<dbReference type="EMBL" id="MKIN01000024">
    <property type="protein sequence ID" value="OLP48130.1"/>
    <property type="molecule type" value="Genomic_DNA"/>
</dbReference>
<dbReference type="GO" id="GO:0003677">
    <property type="term" value="F:DNA binding"/>
    <property type="evidence" value="ECO:0007669"/>
    <property type="project" value="UniProtKB-KW"/>
</dbReference>
<evidence type="ECO:0000256" key="3">
    <source>
        <dbReference type="ARBA" id="ARBA00023163"/>
    </source>
</evidence>
<dbReference type="Gene3D" id="2.10.109.10">
    <property type="entry name" value="Umud Fragment, subunit A"/>
    <property type="match status" value="1"/>
</dbReference>
<dbReference type="Pfam" id="PF01381">
    <property type="entry name" value="HTH_3"/>
    <property type="match status" value="1"/>
</dbReference>
<dbReference type="InterPro" id="IPR001387">
    <property type="entry name" value="Cro/C1-type_HTH"/>
</dbReference>
<accession>A0A1Q9A0M8</accession>
<dbReference type="PROSITE" id="PS50943">
    <property type="entry name" value="HTH_CROC1"/>
    <property type="match status" value="1"/>
</dbReference>
<evidence type="ECO:0000256" key="2">
    <source>
        <dbReference type="ARBA" id="ARBA00023125"/>
    </source>
</evidence>
<dbReference type="InterPro" id="IPR010982">
    <property type="entry name" value="Lambda_DNA-bd_dom_sf"/>
</dbReference>
<evidence type="ECO:0000313" key="6">
    <source>
        <dbReference type="Proteomes" id="UP000185598"/>
    </source>
</evidence>
<dbReference type="PANTHER" id="PTHR40661">
    <property type="match status" value="1"/>
</dbReference>
<name>A0A1Q9A0M8_9HYPH</name>
<dbReference type="Proteomes" id="UP000185598">
    <property type="component" value="Unassembled WGS sequence"/>
</dbReference>
<evidence type="ECO:0000256" key="1">
    <source>
        <dbReference type="ARBA" id="ARBA00023015"/>
    </source>
</evidence>
<comment type="caution">
    <text evidence="5">The sequence shown here is derived from an EMBL/GenBank/DDBJ whole genome shotgun (WGS) entry which is preliminary data.</text>
</comment>
<gene>
    <name evidence="5" type="ORF">BJF91_08240</name>
</gene>
<dbReference type="SUPFAM" id="SSF51306">
    <property type="entry name" value="LexA/Signal peptidase"/>
    <property type="match status" value="1"/>
</dbReference>
<keyword evidence="2" id="KW-0238">DNA-binding</keyword>
<dbReference type="Gene3D" id="1.10.260.40">
    <property type="entry name" value="lambda repressor-like DNA-binding domains"/>
    <property type="match status" value="1"/>
</dbReference>
<sequence length="272" mass="30359">MRHIRSMMMISRKVDEERGQRIKDVRTNVLKLRSQEEFAQLLSKHGRPVTRGAVGNWERGAEVGIESLKAICQIANVDLDWLAFNRAPKAGSLISSFDPDQQHEPIDCDAESYARESWTPQVDGAIPELDVRLGAGNGTIGELISVPFANGTISAHRIIAEWLLPEDYLRHEAKASPSHTVIFEIIGDSMQPSFHPGDRVLIDLSQNQFSVDAVYAISDGFAEPQIKRLQRVPFSNPTEVRIISDNPALETFTVELNRLTVIGRVCGHISRK</sequence>
<dbReference type="AlphaFoldDB" id="A0A1Q9A0M8"/>
<dbReference type="InterPro" id="IPR039418">
    <property type="entry name" value="LexA-like"/>
</dbReference>
<dbReference type="CDD" id="cd06529">
    <property type="entry name" value="S24_LexA-like"/>
    <property type="match status" value="1"/>
</dbReference>
<keyword evidence="1" id="KW-0805">Transcription regulation</keyword>
<dbReference type="STRING" id="887144.BJF91_08240"/>
<dbReference type="InterPro" id="IPR015927">
    <property type="entry name" value="Peptidase_S24_S26A/B/C"/>
</dbReference>
<reference evidence="5 6" key="1">
    <citation type="submission" date="2016-09" db="EMBL/GenBank/DDBJ databases">
        <title>Rhizobium oryziradicis sp. nov., isolated from the root of rice.</title>
        <authorList>
            <person name="Zhao J."/>
            <person name="Zhang X."/>
        </authorList>
    </citation>
    <scope>NUCLEOTIDE SEQUENCE [LARGE SCALE GENOMIC DNA]</scope>
    <source>
        <strain evidence="5 6">14971</strain>
    </source>
</reference>
<organism evidence="5 6">
    <name type="scientific">Allorhizobium taibaishanense</name>
    <dbReference type="NCBI Taxonomy" id="887144"/>
    <lineage>
        <taxon>Bacteria</taxon>
        <taxon>Pseudomonadati</taxon>
        <taxon>Pseudomonadota</taxon>
        <taxon>Alphaproteobacteria</taxon>
        <taxon>Hyphomicrobiales</taxon>
        <taxon>Rhizobiaceae</taxon>
        <taxon>Rhizobium/Agrobacterium group</taxon>
        <taxon>Allorhizobium</taxon>
    </lineage>
</organism>
<dbReference type="Pfam" id="PF00717">
    <property type="entry name" value="Peptidase_S24"/>
    <property type="match status" value="1"/>
</dbReference>
<dbReference type="SUPFAM" id="SSF47413">
    <property type="entry name" value="lambda repressor-like DNA-binding domains"/>
    <property type="match status" value="1"/>
</dbReference>
<keyword evidence="6" id="KW-1185">Reference proteome</keyword>
<evidence type="ECO:0000313" key="5">
    <source>
        <dbReference type="EMBL" id="OLP48130.1"/>
    </source>
</evidence>
<feature type="domain" description="HTH cro/C1-type" evidence="4">
    <location>
        <begin position="49"/>
        <end position="82"/>
    </location>
</feature>